<protein>
    <recommendedName>
        <fullName evidence="3">Sigma-w pathway protein ysdB</fullName>
    </recommendedName>
</protein>
<evidence type="ECO:0008006" key="3">
    <source>
        <dbReference type="Google" id="ProtNLM"/>
    </source>
</evidence>
<evidence type="ECO:0000313" key="1">
    <source>
        <dbReference type="EMBL" id="MFC7393695.1"/>
    </source>
</evidence>
<gene>
    <name evidence="1" type="ORF">ACFQRG_12085</name>
</gene>
<reference evidence="2" key="1">
    <citation type="journal article" date="2019" name="Int. J. Syst. Evol. Microbiol.">
        <title>The Global Catalogue of Microorganisms (GCM) 10K type strain sequencing project: providing services to taxonomists for standard genome sequencing and annotation.</title>
        <authorList>
            <consortium name="The Broad Institute Genomics Platform"/>
            <consortium name="The Broad Institute Genome Sequencing Center for Infectious Disease"/>
            <person name="Wu L."/>
            <person name="Ma J."/>
        </authorList>
    </citation>
    <scope>NUCLEOTIDE SEQUENCE [LARGE SCALE GENOMIC DNA]</scope>
    <source>
        <strain evidence="2">CGMCC 1.16305</strain>
    </source>
</reference>
<accession>A0ABW2PZG7</accession>
<name>A0ABW2PZG7_9BACL</name>
<evidence type="ECO:0000313" key="2">
    <source>
        <dbReference type="Proteomes" id="UP001596505"/>
    </source>
</evidence>
<sequence length="124" mass="14847">MGFLLLLLIILGLVCILFSLYRYIQKDEYRFNKAVRRESMYLYENDGNVFITVRGMTFIGQCTIKPYESKYRVTEIFIYSKSPQPLLKNITKEDLYNIEEQLYTKYPVAELKWDRPFAELMESI</sequence>
<keyword evidence="2" id="KW-1185">Reference proteome</keyword>
<comment type="caution">
    <text evidence="1">The sequence shown here is derived from an EMBL/GenBank/DDBJ whole genome shotgun (WGS) entry which is preliminary data.</text>
</comment>
<dbReference type="Proteomes" id="UP001596505">
    <property type="component" value="Unassembled WGS sequence"/>
</dbReference>
<dbReference type="RefSeq" id="WP_380966246.1">
    <property type="nucleotide sequence ID" value="NZ_JBHTCO010000014.1"/>
</dbReference>
<organism evidence="1 2">
    <name type="scientific">Scopulibacillus cellulosilyticus</name>
    <dbReference type="NCBI Taxonomy" id="2665665"/>
    <lineage>
        <taxon>Bacteria</taxon>
        <taxon>Bacillati</taxon>
        <taxon>Bacillota</taxon>
        <taxon>Bacilli</taxon>
        <taxon>Bacillales</taxon>
        <taxon>Sporolactobacillaceae</taxon>
        <taxon>Scopulibacillus</taxon>
    </lineage>
</organism>
<proteinExistence type="predicted"/>
<dbReference type="EMBL" id="JBHTCO010000014">
    <property type="protein sequence ID" value="MFC7393695.1"/>
    <property type="molecule type" value="Genomic_DNA"/>
</dbReference>